<feature type="compositionally biased region" description="Low complexity" evidence="1">
    <location>
        <begin position="574"/>
        <end position="588"/>
    </location>
</feature>
<dbReference type="InterPro" id="IPR003150">
    <property type="entry name" value="DNA-bd_RFX"/>
</dbReference>
<feature type="compositionally biased region" description="Low complexity" evidence="1">
    <location>
        <begin position="696"/>
        <end position="709"/>
    </location>
</feature>
<feature type="compositionally biased region" description="Low complexity" evidence="1">
    <location>
        <begin position="673"/>
        <end position="686"/>
    </location>
</feature>
<feature type="region of interest" description="Disordered" evidence="1">
    <location>
        <begin position="483"/>
        <end position="778"/>
    </location>
</feature>
<evidence type="ECO:0000256" key="1">
    <source>
        <dbReference type="SAM" id="MobiDB-lite"/>
    </source>
</evidence>
<dbReference type="AlphaFoldDB" id="A0A1Y1UQZ8"/>
<dbReference type="RefSeq" id="XP_021874187.1">
    <property type="nucleotide sequence ID" value="XM_022014237.1"/>
</dbReference>
<protein>
    <recommendedName>
        <fullName evidence="2">RFX-type winged-helix domain-containing protein</fullName>
    </recommendedName>
</protein>
<dbReference type="Proteomes" id="UP000193218">
    <property type="component" value="Unassembled WGS sequence"/>
</dbReference>
<feature type="compositionally biased region" description="Polar residues" evidence="1">
    <location>
        <begin position="483"/>
        <end position="502"/>
    </location>
</feature>
<feature type="compositionally biased region" description="Low complexity" evidence="1">
    <location>
        <begin position="225"/>
        <end position="234"/>
    </location>
</feature>
<evidence type="ECO:0000313" key="4">
    <source>
        <dbReference type="Proteomes" id="UP000193218"/>
    </source>
</evidence>
<dbReference type="InParanoid" id="A0A1Y1UQZ8"/>
<feature type="domain" description="RFX-type winged-helix" evidence="2">
    <location>
        <begin position="294"/>
        <end position="371"/>
    </location>
</feature>
<feature type="compositionally biased region" description="Polar residues" evidence="1">
    <location>
        <begin position="603"/>
        <end position="612"/>
    </location>
</feature>
<feature type="compositionally biased region" description="Polar residues" evidence="1">
    <location>
        <begin position="627"/>
        <end position="651"/>
    </location>
</feature>
<reference evidence="3 4" key="1">
    <citation type="submission" date="2017-03" db="EMBL/GenBank/DDBJ databases">
        <title>Widespread Adenine N6-methylation of Active Genes in Fungi.</title>
        <authorList>
            <consortium name="DOE Joint Genome Institute"/>
            <person name="Mondo S.J."/>
            <person name="Dannebaum R.O."/>
            <person name="Kuo R.C."/>
            <person name="Louie K.B."/>
            <person name="Bewick A.J."/>
            <person name="Labutti K."/>
            <person name="Haridas S."/>
            <person name="Kuo A."/>
            <person name="Salamov A."/>
            <person name="Ahrendt S.R."/>
            <person name="Lau R."/>
            <person name="Bowen B.P."/>
            <person name="Lipzen A."/>
            <person name="Sullivan W."/>
            <person name="Andreopoulos W.B."/>
            <person name="Clum A."/>
            <person name="Lindquist E."/>
            <person name="Daum C."/>
            <person name="Northen T.R."/>
            <person name="Ramamoorthy G."/>
            <person name="Schmitz R.J."/>
            <person name="Gryganskyi A."/>
            <person name="Culley D."/>
            <person name="Magnuson J."/>
            <person name="James T.Y."/>
            <person name="O'Malley M.A."/>
            <person name="Stajich J.E."/>
            <person name="Spatafora J.W."/>
            <person name="Visel A."/>
            <person name="Grigoriev I.V."/>
        </authorList>
    </citation>
    <scope>NUCLEOTIDE SEQUENCE [LARGE SCALE GENOMIC DNA]</scope>
    <source>
        <strain evidence="3 4">NRRL Y-17943</strain>
    </source>
</reference>
<proteinExistence type="predicted"/>
<accession>A0A1Y1UQZ8</accession>
<dbReference type="GO" id="GO:0006355">
    <property type="term" value="P:regulation of DNA-templated transcription"/>
    <property type="evidence" value="ECO:0007669"/>
    <property type="project" value="InterPro"/>
</dbReference>
<feature type="region of interest" description="Disordered" evidence="1">
    <location>
        <begin position="401"/>
        <end position="422"/>
    </location>
</feature>
<evidence type="ECO:0000313" key="3">
    <source>
        <dbReference type="EMBL" id="ORX40508.1"/>
    </source>
</evidence>
<feature type="compositionally biased region" description="Polar residues" evidence="1">
    <location>
        <begin position="559"/>
        <end position="569"/>
    </location>
</feature>
<sequence length="778" mass="83921">MSPRVLSVSRQSCYRGLEGSLDLASCYPGFMSVEASSSRVTLPEKSFQPPLLANRQCSACGFSWPWAIFNTDSRHINHHLLDNVCVRCQSPELEGWRWDKLRHEMRKAAKYQRKAMRMKRAPPDNAPPSLIDAARQTLKKGNQSPGGGNFENTKRLFDRMHKSKESTSGNKQAYVDVRSAPSQPPDDRGQSRKTSDLVWRDPTMLPQDRRKKRGRPPKQRPLSSVAPVQAQADPPALPSPITPSAAPPVTATGFQNGSSFPPLPLEYRYDIPQDPGVTVVMPPALRVLPEPARAMFWLRMHYAATLRSISTPQIHIYHAYRAAFPPPTATDRTPTTPQIHGADLIRLIPKVFPSCRLNAAGYVVEGLELRKTVEPAMASAILLQTSQYAAAENQKSLSQILRGQPHQQQRQQQQLQVQQPIQPAQAVPPIQYSGVAAQPMHPQQQILNISQAPAQGIPATAQVSEQTYRPYTSTVPHALYHSQAAQASGPRQPSVSVVSTQPEPVAPRPAKRIRLEAAPFPLLQDAKTSAEARSRPNTPTSSAAAFNPPPPSAPIMQMASASTPLQQGTLAPGVTSQATSVLSSSTSQRAPFPPSSVRDPSVVMTSRDQQGPLTPILTARPTMAAPSASQQYSSTPITASHRSEVSPLSTPSRKRVIDLSRPRSVPASDRPRVAAVQPQPQAAAPQSQDQTSGLDSGATISTLSATAASPVPSHMPTTGGFQPPPAMASFPRQSIAVGSFSNKPQAAAEGSGQWFESQGSLQATELDSEDEVGAALGA</sequence>
<feature type="compositionally biased region" description="Basic and acidic residues" evidence="1">
    <location>
        <begin position="185"/>
        <end position="199"/>
    </location>
</feature>
<keyword evidence="4" id="KW-1185">Reference proteome</keyword>
<name>A0A1Y1UQZ8_9TREE</name>
<dbReference type="GeneID" id="33556045"/>
<dbReference type="PROSITE" id="PS51526">
    <property type="entry name" value="RFX_DBD"/>
    <property type="match status" value="1"/>
</dbReference>
<dbReference type="EMBL" id="NBSH01000001">
    <property type="protein sequence ID" value="ORX40508.1"/>
    <property type="molecule type" value="Genomic_DNA"/>
</dbReference>
<feature type="compositionally biased region" description="Polar residues" evidence="1">
    <location>
        <begin position="754"/>
        <end position="765"/>
    </location>
</feature>
<feature type="region of interest" description="Disordered" evidence="1">
    <location>
        <begin position="162"/>
        <end position="257"/>
    </location>
</feature>
<feature type="compositionally biased region" description="Basic residues" evidence="1">
    <location>
        <begin position="209"/>
        <end position="218"/>
    </location>
</feature>
<comment type="caution">
    <text evidence="3">The sequence shown here is derived from an EMBL/GenBank/DDBJ whole genome shotgun (WGS) entry which is preliminary data.</text>
</comment>
<organism evidence="3 4">
    <name type="scientific">Kockovaella imperatae</name>
    <dbReference type="NCBI Taxonomy" id="4999"/>
    <lineage>
        <taxon>Eukaryota</taxon>
        <taxon>Fungi</taxon>
        <taxon>Dikarya</taxon>
        <taxon>Basidiomycota</taxon>
        <taxon>Agaricomycotina</taxon>
        <taxon>Tremellomycetes</taxon>
        <taxon>Tremellales</taxon>
        <taxon>Cuniculitremaceae</taxon>
        <taxon>Kockovaella</taxon>
    </lineage>
</organism>
<gene>
    <name evidence="3" type="ORF">BD324DRAFT_611064</name>
</gene>
<dbReference type="GO" id="GO:0003677">
    <property type="term" value="F:DNA binding"/>
    <property type="evidence" value="ECO:0007669"/>
    <property type="project" value="InterPro"/>
</dbReference>
<feature type="non-terminal residue" evidence="3">
    <location>
        <position position="1"/>
    </location>
</feature>
<evidence type="ECO:0000259" key="2">
    <source>
        <dbReference type="PROSITE" id="PS51526"/>
    </source>
</evidence>